<evidence type="ECO:0000313" key="2">
    <source>
        <dbReference type="Proteomes" id="UP000824120"/>
    </source>
</evidence>
<dbReference type="OrthoDB" id="6079689at2759"/>
<name>A0A9J6AN59_SOLCO</name>
<sequence>VEHSIVVVGDTSSIVFHFLITLTLKKGFDSGHDLDTILQILVAPRYGLQDKHLEVPSGHLNSSPVVNWKTVLLNKDRVKYQLLSVTSSEEVHWQGKVCLRTLMTTLKCTKSKGKRTIRFRA</sequence>
<organism evidence="1 2">
    <name type="scientific">Solanum commersonii</name>
    <name type="common">Commerson's wild potato</name>
    <name type="synonym">Commerson's nightshade</name>
    <dbReference type="NCBI Taxonomy" id="4109"/>
    <lineage>
        <taxon>Eukaryota</taxon>
        <taxon>Viridiplantae</taxon>
        <taxon>Streptophyta</taxon>
        <taxon>Embryophyta</taxon>
        <taxon>Tracheophyta</taxon>
        <taxon>Spermatophyta</taxon>
        <taxon>Magnoliopsida</taxon>
        <taxon>eudicotyledons</taxon>
        <taxon>Gunneridae</taxon>
        <taxon>Pentapetalae</taxon>
        <taxon>asterids</taxon>
        <taxon>lamiids</taxon>
        <taxon>Solanales</taxon>
        <taxon>Solanaceae</taxon>
        <taxon>Solanoideae</taxon>
        <taxon>Solaneae</taxon>
        <taxon>Solanum</taxon>
    </lineage>
</organism>
<reference evidence="1 2" key="1">
    <citation type="submission" date="2020-09" db="EMBL/GenBank/DDBJ databases">
        <title>De no assembly of potato wild relative species, Solanum commersonii.</title>
        <authorList>
            <person name="Cho K."/>
        </authorList>
    </citation>
    <scope>NUCLEOTIDE SEQUENCE [LARGE SCALE GENOMIC DNA]</scope>
    <source>
        <strain evidence="1">LZ3.2</strain>
        <tissue evidence="1">Leaf</tissue>
    </source>
</reference>
<evidence type="ECO:0000313" key="1">
    <source>
        <dbReference type="EMBL" id="KAG5625562.1"/>
    </source>
</evidence>
<keyword evidence="2" id="KW-1185">Reference proteome</keyword>
<dbReference type="AlphaFoldDB" id="A0A9J6AN59"/>
<gene>
    <name evidence="1" type="ORF">H5410_010780</name>
</gene>
<protein>
    <submittedName>
        <fullName evidence="1">Uncharacterized protein</fullName>
    </submittedName>
</protein>
<dbReference type="EMBL" id="JACXVP010000002">
    <property type="protein sequence ID" value="KAG5625562.1"/>
    <property type="molecule type" value="Genomic_DNA"/>
</dbReference>
<comment type="caution">
    <text evidence="1">The sequence shown here is derived from an EMBL/GenBank/DDBJ whole genome shotgun (WGS) entry which is preliminary data.</text>
</comment>
<feature type="non-terminal residue" evidence="1">
    <location>
        <position position="1"/>
    </location>
</feature>
<dbReference type="Proteomes" id="UP000824120">
    <property type="component" value="Chromosome 2"/>
</dbReference>
<proteinExistence type="predicted"/>
<accession>A0A9J6AN59</accession>